<comment type="caution">
    <text evidence="2">The sequence shown here is derived from an EMBL/GenBank/DDBJ whole genome shotgun (WGS) entry which is preliminary data.</text>
</comment>
<sequence length="99" mass="10984">MHIDAPLAPRWQQVHADWWQDNRGNDIHRVDIDDDALYHCHLAGSPLPWNAVANSLAEAMAVVDDRPNAASRFCHARESRITEPQEPSPGARSVADPGV</sequence>
<organism evidence="2 3">
    <name type="scientific">Halomonas nitroreducens</name>
    <dbReference type="NCBI Taxonomy" id="447425"/>
    <lineage>
        <taxon>Bacteria</taxon>
        <taxon>Pseudomonadati</taxon>
        <taxon>Pseudomonadota</taxon>
        <taxon>Gammaproteobacteria</taxon>
        <taxon>Oceanospirillales</taxon>
        <taxon>Halomonadaceae</taxon>
        <taxon>Halomonas</taxon>
    </lineage>
</organism>
<proteinExistence type="predicted"/>
<accession>A0A431UYW9</accession>
<protein>
    <submittedName>
        <fullName evidence="2">Uncharacterized protein</fullName>
    </submittedName>
</protein>
<dbReference type="AlphaFoldDB" id="A0A431UYW9"/>
<dbReference type="RefSeq" id="WP_126486782.1">
    <property type="nucleotide sequence ID" value="NZ_RXNS01000023.1"/>
</dbReference>
<name>A0A431UYW9_9GAMM</name>
<dbReference type="Proteomes" id="UP000267400">
    <property type="component" value="Unassembled WGS sequence"/>
</dbReference>
<reference evidence="2 3" key="1">
    <citation type="submission" date="2018-12" db="EMBL/GenBank/DDBJ databases">
        <authorList>
            <person name="Yu L."/>
        </authorList>
    </citation>
    <scope>NUCLEOTIDE SEQUENCE [LARGE SCALE GENOMIC DNA]</scope>
    <source>
        <strain evidence="2 3">11S</strain>
    </source>
</reference>
<evidence type="ECO:0000313" key="2">
    <source>
        <dbReference type="EMBL" id="RTQ98731.1"/>
    </source>
</evidence>
<evidence type="ECO:0000313" key="3">
    <source>
        <dbReference type="Proteomes" id="UP000267400"/>
    </source>
</evidence>
<dbReference type="EMBL" id="RXNS01000023">
    <property type="protein sequence ID" value="RTQ98731.1"/>
    <property type="molecule type" value="Genomic_DNA"/>
</dbReference>
<feature type="region of interest" description="Disordered" evidence="1">
    <location>
        <begin position="77"/>
        <end position="99"/>
    </location>
</feature>
<keyword evidence="3" id="KW-1185">Reference proteome</keyword>
<gene>
    <name evidence="2" type="ORF">EKG36_18765</name>
</gene>
<evidence type="ECO:0000256" key="1">
    <source>
        <dbReference type="SAM" id="MobiDB-lite"/>
    </source>
</evidence>
<dbReference type="OrthoDB" id="6167993at2"/>